<protein>
    <submittedName>
        <fullName evidence="3">Nuclear transport factor 2 family protein</fullName>
    </submittedName>
</protein>
<dbReference type="EMBL" id="JACNEP010000009">
    <property type="protein sequence ID" value="MBC3766692.1"/>
    <property type="molecule type" value="Genomic_DNA"/>
</dbReference>
<proteinExistence type="predicted"/>
<dbReference type="InterPro" id="IPR027843">
    <property type="entry name" value="DUF4440"/>
</dbReference>
<sequence length="152" mass="17133">MKSLLTLFSAIMLIVTSSAYADKSDVTQQLTDTVNWFLAGASINDAQIHDKFWADELVYTSSNGTRFDKATLMQGVSESGPVNKAEPHAVYTAEDINVWHHKDMAIVTFTLVGTDNKADKTEVKRYLNSGTFVWRDQRWQAVNWQATVKQNK</sequence>
<feature type="chain" id="PRO_5035189242" evidence="1">
    <location>
        <begin position="22"/>
        <end position="152"/>
    </location>
</feature>
<feature type="domain" description="DUF4440" evidence="2">
    <location>
        <begin position="44"/>
        <end position="140"/>
    </location>
</feature>
<accession>A0A8J6IVV9</accession>
<reference evidence="3" key="1">
    <citation type="journal article" date="2018" name="Int. J. Syst. Evol. Microbiol.">
        <title>Neptunicella marina gen. nov., sp. nov., isolated from surface seawater.</title>
        <authorList>
            <person name="Liu X."/>
            <person name="Lai Q."/>
            <person name="Du Y."/>
            <person name="Zhang X."/>
            <person name="Liu Z."/>
            <person name="Sun F."/>
            <person name="Shao Z."/>
        </authorList>
    </citation>
    <scope>NUCLEOTIDE SEQUENCE</scope>
    <source>
        <strain evidence="3">S27-2</strain>
    </source>
</reference>
<evidence type="ECO:0000313" key="4">
    <source>
        <dbReference type="Proteomes" id="UP000601768"/>
    </source>
</evidence>
<reference evidence="3" key="2">
    <citation type="submission" date="2020-08" db="EMBL/GenBank/DDBJ databases">
        <authorList>
            <person name="Lai Q."/>
        </authorList>
    </citation>
    <scope>NUCLEOTIDE SEQUENCE</scope>
    <source>
        <strain evidence="3">S27-2</strain>
    </source>
</reference>
<feature type="signal peptide" evidence="1">
    <location>
        <begin position="1"/>
        <end position="21"/>
    </location>
</feature>
<dbReference type="Proteomes" id="UP000601768">
    <property type="component" value="Unassembled WGS sequence"/>
</dbReference>
<dbReference type="AlphaFoldDB" id="A0A8J6IVV9"/>
<comment type="caution">
    <text evidence="3">The sequence shown here is derived from an EMBL/GenBank/DDBJ whole genome shotgun (WGS) entry which is preliminary data.</text>
</comment>
<dbReference type="InterPro" id="IPR032710">
    <property type="entry name" value="NTF2-like_dom_sf"/>
</dbReference>
<evidence type="ECO:0000259" key="2">
    <source>
        <dbReference type="Pfam" id="PF14534"/>
    </source>
</evidence>
<organism evidence="3 4">
    <name type="scientific">Neptunicella marina</name>
    <dbReference type="NCBI Taxonomy" id="2125989"/>
    <lineage>
        <taxon>Bacteria</taxon>
        <taxon>Pseudomonadati</taxon>
        <taxon>Pseudomonadota</taxon>
        <taxon>Gammaproteobacteria</taxon>
        <taxon>Alteromonadales</taxon>
        <taxon>Alteromonadaceae</taxon>
        <taxon>Neptunicella</taxon>
    </lineage>
</organism>
<dbReference type="SUPFAM" id="SSF54427">
    <property type="entry name" value="NTF2-like"/>
    <property type="match status" value="1"/>
</dbReference>
<dbReference type="Gene3D" id="3.10.450.50">
    <property type="match status" value="1"/>
</dbReference>
<dbReference type="RefSeq" id="WP_186507219.1">
    <property type="nucleotide sequence ID" value="NZ_JACNEP010000009.1"/>
</dbReference>
<keyword evidence="4" id="KW-1185">Reference proteome</keyword>
<evidence type="ECO:0000256" key="1">
    <source>
        <dbReference type="SAM" id="SignalP"/>
    </source>
</evidence>
<keyword evidence="1" id="KW-0732">Signal</keyword>
<dbReference type="Pfam" id="PF14534">
    <property type="entry name" value="DUF4440"/>
    <property type="match status" value="1"/>
</dbReference>
<name>A0A8J6IVV9_9ALTE</name>
<gene>
    <name evidence="3" type="ORF">H8B19_12450</name>
</gene>
<evidence type="ECO:0000313" key="3">
    <source>
        <dbReference type="EMBL" id="MBC3766692.1"/>
    </source>
</evidence>